<reference evidence="1" key="2">
    <citation type="journal article" date="2023" name="Commun. Biol.">
        <title>Intrasexual cuticular hydrocarbon dimorphism in a wasp sheds light on hydrocarbon biosynthesis genes in Hymenoptera.</title>
        <authorList>
            <person name="Moris V.C."/>
            <person name="Podsiadlowski L."/>
            <person name="Martin S."/>
            <person name="Oeyen J.P."/>
            <person name="Donath A."/>
            <person name="Petersen M."/>
            <person name="Wilbrandt J."/>
            <person name="Misof B."/>
            <person name="Liedtke D."/>
            <person name="Thamm M."/>
            <person name="Scheiner R."/>
            <person name="Schmitt T."/>
            <person name="Niehuis O."/>
        </authorList>
    </citation>
    <scope>NUCLEOTIDE SEQUENCE</scope>
    <source>
        <strain evidence="1">GBR_01_08_01A</strain>
    </source>
</reference>
<gene>
    <name evidence="1" type="ORF">KPH14_009059</name>
</gene>
<evidence type="ECO:0000313" key="1">
    <source>
        <dbReference type="EMBL" id="KAK2583015.1"/>
    </source>
</evidence>
<protein>
    <submittedName>
        <fullName evidence="1">Uncharacterized protein</fullName>
    </submittedName>
</protein>
<dbReference type="Proteomes" id="UP001258017">
    <property type="component" value="Unassembled WGS sequence"/>
</dbReference>
<evidence type="ECO:0000313" key="2">
    <source>
        <dbReference type="Proteomes" id="UP001258017"/>
    </source>
</evidence>
<keyword evidence="2" id="KW-1185">Reference proteome</keyword>
<name>A0AAD9RP13_9HYME</name>
<reference evidence="1" key="1">
    <citation type="submission" date="2021-08" db="EMBL/GenBank/DDBJ databases">
        <authorList>
            <person name="Misof B."/>
            <person name="Oliver O."/>
            <person name="Podsiadlowski L."/>
            <person name="Donath A."/>
            <person name="Peters R."/>
            <person name="Mayer C."/>
            <person name="Rust J."/>
            <person name="Gunkel S."/>
            <person name="Lesny P."/>
            <person name="Martin S."/>
            <person name="Oeyen J.P."/>
            <person name="Petersen M."/>
            <person name="Panagiotis P."/>
            <person name="Wilbrandt J."/>
            <person name="Tanja T."/>
        </authorList>
    </citation>
    <scope>NUCLEOTIDE SEQUENCE</scope>
    <source>
        <strain evidence="1">GBR_01_08_01A</strain>
        <tissue evidence="1">Thorax + abdomen</tissue>
    </source>
</reference>
<comment type="caution">
    <text evidence="1">The sequence shown here is derived from an EMBL/GenBank/DDBJ whole genome shotgun (WGS) entry which is preliminary data.</text>
</comment>
<sequence length="143" mass="16656">MYADNFSSDMEENFFEALALLHSNEEDSAEKLRKMLDALIESRYGTGKTLAFRMPKEFLQKERSRWKTYSKNSVKLVAERKKEISELKNDKTMTNERSINVFKIDLEEDEIEEEERIDIPRISIPDEGSTDGALCKVIIVEII</sequence>
<dbReference type="EMBL" id="JAIFRP010000030">
    <property type="protein sequence ID" value="KAK2583015.1"/>
    <property type="molecule type" value="Genomic_DNA"/>
</dbReference>
<organism evidence="1 2">
    <name type="scientific">Odynerus spinipes</name>
    <dbReference type="NCBI Taxonomy" id="1348599"/>
    <lineage>
        <taxon>Eukaryota</taxon>
        <taxon>Metazoa</taxon>
        <taxon>Ecdysozoa</taxon>
        <taxon>Arthropoda</taxon>
        <taxon>Hexapoda</taxon>
        <taxon>Insecta</taxon>
        <taxon>Pterygota</taxon>
        <taxon>Neoptera</taxon>
        <taxon>Endopterygota</taxon>
        <taxon>Hymenoptera</taxon>
        <taxon>Apocrita</taxon>
        <taxon>Aculeata</taxon>
        <taxon>Vespoidea</taxon>
        <taxon>Vespidae</taxon>
        <taxon>Eumeninae</taxon>
        <taxon>Odynerus</taxon>
    </lineage>
</organism>
<proteinExistence type="predicted"/>
<accession>A0AAD9RP13</accession>
<dbReference type="AlphaFoldDB" id="A0AAD9RP13"/>